<dbReference type="PANTHER" id="PTHR43166">
    <property type="entry name" value="AMINO ACID IMPORT ATP-BINDING PROTEIN"/>
    <property type="match status" value="1"/>
</dbReference>
<evidence type="ECO:0000256" key="6">
    <source>
        <dbReference type="ARBA" id="ARBA00022970"/>
    </source>
</evidence>
<keyword evidence="5" id="KW-1278">Translocase</keyword>
<gene>
    <name evidence="9" type="primary">metN_2</name>
    <name evidence="9" type="ORF">ECLFYP2_03099</name>
</gene>
<dbReference type="EC" id="3.6.3.-" evidence="9"/>
<dbReference type="Pfam" id="PF00005">
    <property type="entry name" value="ABC_tran"/>
    <property type="match status" value="1"/>
</dbReference>
<dbReference type="GO" id="GO:0016887">
    <property type="term" value="F:ATP hydrolysis activity"/>
    <property type="evidence" value="ECO:0007669"/>
    <property type="project" value="InterPro"/>
</dbReference>
<keyword evidence="2" id="KW-1003">Cell membrane</keyword>
<feature type="domain" description="ABC transporter" evidence="8">
    <location>
        <begin position="2"/>
        <end position="232"/>
    </location>
</feature>
<keyword evidence="4 9" id="KW-0067">ATP-binding</keyword>
<dbReference type="SMART" id="SM00382">
    <property type="entry name" value="AAA"/>
    <property type="match status" value="1"/>
</dbReference>
<dbReference type="InterPro" id="IPR003593">
    <property type="entry name" value="AAA+_ATPase"/>
</dbReference>
<reference evidence="9" key="1">
    <citation type="submission" date="2019-11" db="EMBL/GenBank/DDBJ databases">
        <authorList>
            <person name="Feng L."/>
        </authorList>
    </citation>
    <scope>NUCLEOTIDE SEQUENCE</scope>
    <source>
        <strain evidence="9">ECasseliflavusLFYP2</strain>
    </source>
</reference>
<dbReference type="PROSITE" id="PS00211">
    <property type="entry name" value="ABC_TRANSPORTER_1"/>
    <property type="match status" value="1"/>
</dbReference>
<keyword evidence="3" id="KW-0547">Nucleotide-binding</keyword>
<dbReference type="PROSITE" id="PS50893">
    <property type="entry name" value="ABC_TRANSPORTER_2"/>
    <property type="match status" value="1"/>
</dbReference>
<protein>
    <submittedName>
        <fullName evidence="9">Methionine import ATP-binding protein MetN</fullName>
        <ecNumber evidence="9">3.6.3.-</ecNumber>
    </submittedName>
</protein>
<dbReference type="RefSeq" id="WP_421758216.1">
    <property type="nucleotide sequence ID" value="NZ_CACRTX010000010.1"/>
</dbReference>
<keyword evidence="6" id="KW-0029">Amino-acid transport</keyword>
<evidence type="ECO:0000256" key="1">
    <source>
        <dbReference type="ARBA" id="ARBA00022448"/>
    </source>
</evidence>
<organism evidence="9">
    <name type="scientific">Enterococcus casseliflavus</name>
    <name type="common">Enterococcus flavescens</name>
    <dbReference type="NCBI Taxonomy" id="37734"/>
    <lineage>
        <taxon>Bacteria</taxon>
        <taxon>Bacillati</taxon>
        <taxon>Bacillota</taxon>
        <taxon>Bacilli</taxon>
        <taxon>Lactobacillales</taxon>
        <taxon>Enterococcaceae</taxon>
        <taxon>Enterococcus</taxon>
    </lineage>
</organism>
<dbReference type="InterPro" id="IPR017871">
    <property type="entry name" value="ABC_transporter-like_CS"/>
</dbReference>
<dbReference type="SUPFAM" id="SSF52540">
    <property type="entry name" value="P-loop containing nucleoside triphosphate hydrolases"/>
    <property type="match status" value="1"/>
</dbReference>
<evidence type="ECO:0000256" key="3">
    <source>
        <dbReference type="ARBA" id="ARBA00022741"/>
    </source>
</evidence>
<dbReference type="InterPro" id="IPR003439">
    <property type="entry name" value="ABC_transporter-like_ATP-bd"/>
</dbReference>
<keyword evidence="9" id="KW-0378">Hydrolase</keyword>
<dbReference type="AlphaFoldDB" id="A0A6N3E1L6"/>
<dbReference type="PANTHER" id="PTHR43166:SF30">
    <property type="entry name" value="METHIONINE IMPORT ATP-BINDING PROTEIN METN"/>
    <property type="match status" value="1"/>
</dbReference>
<dbReference type="GO" id="GO:0005524">
    <property type="term" value="F:ATP binding"/>
    <property type="evidence" value="ECO:0007669"/>
    <property type="project" value="UniProtKB-KW"/>
</dbReference>
<dbReference type="Gene3D" id="3.40.50.300">
    <property type="entry name" value="P-loop containing nucleotide triphosphate hydrolases"/>
    <property type="match status" value="1"/>
</dbReference>
<accession>A0A6N3E1L6</accession>
<proteinExistence type="predicted"/>
<keyword evidence="7" id="KW-0472">Membrane</keyword>
<evidence type="ECO:0000259" key="8">
    <source>
        <dbReference type="PROSITE" id="PS50893"/>
    </source>
</evidence>
<evidence type="ECO:0000313" key="9">
    <source>
        <dbReference type="EMBL" id="VYU34025.1"/>
    </source>
</evidence>
<dbReference type="GO" id="GO:0006865">
    <property type="term" value="P:amino acid transport"/>
    <property type="evidence" value="ECO:0007669"/>
    <property type="project" value="UniProtKB-KW"/>
</dbReference>
<evidence type="ECO:0000256" key="5">
    <source>
        <dbReference type="ARBA" id="ARBA00022967"/>
    </source>
</evidence>
<name>A0A6N3E1L6_ENTCA</name>
<sequence>MLEAINITKRYDRSVLDGLSFAVQPGEIVGVVGKSGSGKSTLLRLLNLIETPDSGELLFDGKRIDPLNKKQLLHAQQEIGMIFQNYNLLHNRTVFENVYLPLKLMGASSEKVLEMLSFVGMEDKADIYPAKLSGGEKQRVAIARALIREPKILLCDEPTSALDEDTKADVLALLQKVQQTFQPAVIFVSHELTAVRQICQRVFVLEDAVFAAEFVNQPQPIVRKESSYVDKVERSLLHDDQ</sequence>
<dbReference type="InterPro" id="IPR050086">
    <property type="entry name" value="MetN_ABC_transporter-like"/>
</dbReference>
<keyword evidence="1" id="KW-0813">Transport</keyword>
<evidence type="ECO:0000256" key="7">
    <source>
        <dbReference type="ARBA" id="ARBA00023136"/>
    </source>
</evidence>
<dbReference type="InterPro" id="IPR027417">
    <property type="entry name" value="P-loop_NTPase"/>
</dbReference>
<evidence type="ECO:0000256" key="4">
    <source>
        <dbReference type="ARBA" id="ARBA00022840"/>
    </source>
</evidence>
<dbReference type="EMBL" id="CACRTX010000010">
    <property type="protein sequence ID" value="VYU34025.1"/>
    <property type="molecule type" value="Genomic_DNA"/>
</dbReference>
<evidence type="ECO:0000256" key="2">
    <source>
        <dbReference type="ARBA" id="ARBA00022475"/>
    </source>
</evidence>